<evidence type="ECO:0000313" key="2">
    <source>
        <dbReference type="EMBL" id="KYM75531.1"/>
    </source>
</evidence>
<evidence type="ECO:0000256" key="1">
    <source>
        <dbReference type="SAM" id="Phobius"/>
    </source>
</evidence>
<dbReference type="EMBL" id="KQ976745">
    <property type="protein sequence ID" value="KYM75531.1"/>
    <property type="molecule type" value="Genomic_DNA"/>
</dbReference>
<keyword evidence="1" id="KW-0472">Membrane</keyword>
<reference evidence="2 3" key="1">
    <citation type="submission" date="2015-09" db="EMBL/GenBank/DDBJ databases">
        <title>Atta colombica WGS genome.</title>
        <authorList>
            <person name="Nygaard S."/>
            <person name="Hu H."/>
            <person name="Boomsma J."/>
            <person name="Zhang G."/>
        </authorList>
    </citation>
    <scope>NUCLEOTIDE SEQUENCE [LARGE SCALE GENOMIC DNA]</scope>
    <source>
        <strain evidence="2">Treedump-2</strain>
        <tissue evidence="2">Whole body</tissue>
    </source>
</reference>
<feature type="transmembrane region" description="Helical" evidence="1">
    <location>
        <begin position="61"/>
        <end position="85"/>
    </location>
</feature>
<keyword evidence="1" id="KW-0812">Transmembrane</keyword>
<keyword evidence="1" id="KW-1133">Transmembrane helix</keyword>
<proteinExistence type="predicted"/>
<sequence>MWERLADLSARVPASPIKSIDLAFTAPIIPIPKTLKPFAIGLWDQTELCDIGQDLRMQSSLSAVIVVIIVEIVIGMACVILVVLFRSVSACPARVPFQSSTQHATDLEARSLYVRYRIITIGTMTTTIGHRHAPQLFLPFRPFSFSSLQTSKPLLLCR</sequence>
<dbReference type="AlphaFoldDB" id="A0A195ATL1"/>
<gene>
    <name evidence="2" type="ORF">ALC53_14227</name>
</gene>
<keyword evidence="3" id="KW-1185">Reference proteome</keyword>
<evidence type="ECO:0000313" key="3">
    <source>
        <dbReference type="Proteomes" id="UP000078540"/>
    </source>
</evidence>
<accession>A0A195ATL1</accession>
<organism evidence="2 3">
    <name type="scientific">Atta colombica</name>
    <dbReference type="NCBI Taxonomy" id="520822"/>
    <lineage>
        <taxon>Eukaryota</taxon>
        <taxon>Metazoa</taxon>
        <taxon>Ecdysozoa</taxon>
        <taxon>Arthropoda</taxon>
        <taxon>Hexapoda</taxon>
        <taxon>Insecta</taxon>
        <taxon>Pterygota</taxon>
        <taxon>Neoptera</taxon>
        <taxon>Endopterygota</taxon>
        <taxon>Hymenoptera</taxon>
        <taxon>Apocrita</taxon>
        <taxon>Aculeata</taxon>
        <taxon>Formicoidea</taxon>
        <taxon>Formicidae</taxon>
        <taxon>Myrmicinae</taxon>
        <taxon>Atta</taxon>
    </lineage>
</organism>
<dbReference type="Proteomes" id="UP000078540">
    <property type="component" value="Unassembled WGS sequence"/>
</dbReference>
<protein>
    <submittedName>
        <fullName evidence="2">Uncharacterized protein</fullName>
    </submittedName>
</protein>
<name>A0A195ATL1_9HYME</name>